<sequence>MFLNTVFQKKKDHMKDTKIYKRMKKIFSCCYPLFFSFYSPMNKHFFGILCFSWNHYSFSTSKKKTGKAFSEK</sequence>
<name>S9UTC4_9TRYP</name>
<reference evidence="1 2" key="1">
    <citation type="journal article" date="2013" name="PLoS ONE">
        <title>Predicting the Proteins of Angomonas deanei, Strigomonas culicis and Their Respective Endosymbionts Reveals New Aspects of the Trypanosomatidae Family.</title>
        <authorList>
            <person name="Motta M.C."/>
            <person name="Martins A.C."/>
            <person name="de Souza S.S."/>
            <person name="Catta-Preta C.M."/>
            <person name="Silva R."/>
            <person name="Klein C.C."/>
            <person name="de Almeida L.G."/>
            <person name="de Lima Cunha O."/>
            <person name="Ciapina L.P."/>
            <person name="Brocchi M."/>
            <person name="Colabardini A.C."/>
            <person name="de Araujo Lima B."/>
            <person name="Machado C.R."/>
            <person name="de Almeida Soares C.M."/>
            <person name="Probst C.M."/>
            <person name="de Menezes C.B."/>
            <person name="Thompson C.E."/>
            <person name="Bartholomeu D.C."/>
            <person name="Gradia D.F."/>
            <person name="Pavoni D.P."/>
            <person name="Grisard E.C."/>
            <person name="Fantinatti-Garboggini F."/>
            <person name="Marchini F.K."/>
            <person name="Rodrigues-Luiz G.F."/>
            <person name="Wagner G."/>
            <person name="Goldman G.H."/>
            <person name="Fietto J.L."/>
            <person name="Elias M.C."/>
            <person name="Goldman M.H."/>
            <person name="Sagot M.F."/>
            <person name="Pereira M."/>
            <person name="Stoco P.H."/>
            <person name="de Mendonca-Neto R.P."/>
            <person name="Teixeira S.M."/>
            <person name="Maciel T.E."/>
            <person name="de Oliveira Mendes T.A."/>
            <person name="Urmenyi T.P."/>
            <person name="de Souza W."/>
            <person name="Schenkman S."/>
            <person name="de Vasconcelos A.T."/>
        </authorList>
    </citation>
    <scope>NUCLEOTIDE SEQUENCE [LARGE SCALE GENOMIC DNA]</scope>
</reference>
<dbReference type="Proteomes" id="UP000015354">
    <property type="component" value="Unassembled WGS sequence"/>
</dbReference>
<protein>
    <submittedName>
        <fullName evidence="1">Uncharacterized protein</fullName>
    </submittedName>
</protein>
<proteinExistence type="predicted"/>
<dbReference type="EMBL" id="ATMH01010283">
    <property type="protein sequence ID" value="EPY17816.1"/>
    <property type="molecule type" value="Genomic_DNA"/>
</dbReference>
<evidence type="ECO:0000313" key="2">
    <source>
        <dbReference type="Proteomes" id="UP000015354"/>
    </source>
</evidence>
<keyword evidence="2" id="KW-1185">Reference proteome</keyword>
<gene>
    <name evidence="1" type="ORF">STCU_10390</name>
</gene>
<accession>S9UTC4</accession>
<evidence type="ECO:0000313" key="1">
    <source>
        <dbReference type="EMBL" id="EPY17816.1"/>
    </source>
</evidence>
<comment type="caution">
    <text evidence="1">The sequence shown here is derived from an EMBL/GenBank/DDBJ whole genome shotgun (WGS) entry which is preliminary data.</text>
</comment>
<dbReference type="AlphaFoldDB" id="S9UTC4"/>
<organism evidence="1 2">
    <name type="scientific">Strigomonas culicis</name>
    <dbReference type="NCBI Taxonomy" id="28005"/>
    <lineage>
        <taxon>Eukaryota</taxon>
        <taxon>Discoba</taxon>
        <taxon>Euglenozoa</taxon>
        <taxon>Kinetoplastea</taxon>
        <taxon>Metakinetoplastina</taxon>
        <taxon>Trypanosomatida</taxon>
        <taxon>Trypanosomatidae</taxon>
        <taxon>Strigomonadinae</taxon>
        <taxon>Strigomonas</taxon>
    </lineage>
</organism>